<feature type="domain" description="F-box" evidence="2">
    <location>
        <begin position="17"/>
        <end position="57"/>
    </location>
</feature>
<feature type="transmembrane region" description="Helical" evidence="1">
    <location>
        <begin position="332"/>
        <end position="349"/>
    </location>
</feature>
<comment type="caution">
    <text evidence="3">The sequence shown here is derived from an EMBL/GenBank/DDBJ whole genome shotgun (WGS) entry which is preliminary data.</text>
</comment>
<evidence type="ECO:0000259" key="2">
    <source>
        <dbReference type="SMART" id="SM00256"/>
    </source>
</evidence>
<accession>A0A2G9H1V8</accession>
<dbReference type="STRING" id="429701.A0A2G9H1V8"/>
<protein>
    <recommendedName>
        <fullName evidence="2">F-box domain-containing protein</fullName>
    </recommendedName>
</protein>
<sequence>MDCKRSSSPESGAIIGGNEDFLMEILLFLPVKSLIRFQSVSKHWRSLILDPRFSHLHSLHHFHHLCHKPQTSFLLCDTTSRASVCLPTVKKLFSFRFRFRYQKILQSCNGLLLLECGNPHSGPKDYFICNPTTRKYRKLLPSEEQMEGFLGLSIVFDPSISPYYKVFSFRTNDLYSEWVEVYDSETHTWKQRVKVPHISTQVIDGVYWNDGIYWIQPRLTSFCFSSKDDCYGFNSKHKVPRVHSRARENHVMESNGHMHYAVLSLHPDKNYVYVYEVNNKDRIWHLKYKASLNPISSEFAGNDGTCLISLLGIVRGERKEDSVLLLHVPGKIMVYSFCMIILRCWLILQQRTTLRRDNCSFCLRMRISSSIVLLLFDAFLPSTRLTLL</sequence>
<dbReference type="Proteomes" id="UP000231279">
    <property type="component" value="Unassembled WGS sequence"/>
</dbReference>
<dbReference type="InterPro" id="IPR050796">
    <property type="entry name" value="SCF_F-box_component"/>
</dbReference>
<dbReference type="SMART" id="SM00256">
    <property type="entry name" value="FBOX"/>
    <property type="match status" value="1"/>
</dbReference>
<reference evidence="4" key="1">
    <citation type="journal article" date="2018" name="Gigascience">
        <title>Genome assembly of the Pink Ipe (Handroanthus impetiginosus, Bignoniaceae), a highly valued, ecologically keystone Neotropical timber forest tree.</title>
        <authorList>
            <person name="Silva-Junior O.B."/>
            <person name="Grattapaglia D."/>
            <person name="Novaes E."/>
            <person name="Collevatti R.G."/>
        </authorList>
    </citation>
    <scope>NUCLEOTIDE SEQUENCE [LARGE SCALE GENOMIC DNA]</scope>
    <source>
        <strain evidence="4">cv. UFG-1</strain>
    </source>
</reference>
<dbReference type="SUPFAM" id="SSF81383">
    <property type="entry name" value="F-box domain"/>
    <property type="match status" value="1"/>
</dbReference>
<dbReference type="NCBIfam" id="TIGR01640">
    <property type="entry name" value="F_box_assoc_1"/>
    <property type="match status" value="1"/>
</dbReference>
<dbReference type="InterPro" id="IPR017451">
    <property type="entry name" value="F-box-assoc_interact_dom"/>
</dbReference>
<organism evidence="3 4">
    <name type="scientific">Handroanthus impetiginosus</name>
    <dbReference type="NCBI Taxonomy" id="429701"/>
    <lineage>
        <taxon>Eukaryota</taxon>
        <taxon>Viridiplantae</taxon>
        <taxon>Streptophyta</taxon>
        <taxon>Embryophyta</taxon>
        <taxon>Tracheophyta</taxon>
        <taxon>Spermatophyta</taxon>
        <taxon>Magnoliopsida</taxon>
        <taxon>eudicotyledons</taxon>
        <taxon>Gunneridae</taxon>
        <taxon>Pentapetalae</taxon>
        <taxon>asterids</taxon>
        <taxon>lamiids</taxon>
        <taxon>Lamiales</taxon>
        <taxon>Bignoniaceae</taxon>
        <taxon>Crescentiina</taxon>
        <taxon>Tabebuia alliance</taxon>
        <taxon>Handroanthus</taxon>
    </lineage>
</organism>
<dbReference type="OrthoDB" id="605328at2759"/>
<evidence type="ECO:0000313" key="3">
    <source>
        <dbReference type="EMBL" id="PIN11483.1"/>
    </source>
</evidence>
<dbReference type="SUPFAM" id="SSF50965">
    <property type="entry name" value="Galactose oxidase, central domain"/>
    <property type="match status" value="1"/>
</dbReference>
<gene>
    <name evidence="3" type="ORF">CDL12_15905</name>
</gene>
<dbReference type="Pfam" id="PF07734">
    <property type="entry name" value="FBA_1"/>
    <property type="match status" value="1"/>
</dbReference>
<dbReference type="Pfam" id="PF00646">
    <property type="entry name" value="F-box"/>
    <property type="match status" value="1"/>
</dbReference>
<dbReference type="InterPro" id="IPR006527">
    <property type="entry name" value="F-box-assoc_dom_typ1"/>
</dbReference>
<keyword evidence="1" id="KW-0472">Membrane</keyword>
<keyword evidence="1" id="KW-0812">Transmembrane</keyword>
<dbReference type="Gene3D" id="1.20.1280.50">
    <property type="match status" value="1"/>
</dbReference>
<evidence type="ECO:0000256" key="1">
    <source>
        <dbReference type="SAM" id="Phobius"/>
    </source>
</evidence>
<dbReference type="InterPro" id="IPR011043">
    <property type="entry name" value="Gal_Oxase/kelch_b-propeller"/>
</dbReference>
<proteinExistence type="predicted"/>
<dbReference type="AlphaFoldDB" id="A0A2G9H1V8"/>
<dbReference type="InterPro" id="IPR001810">
    <property type="entry name" value="F-box_dom"/>
</dbReference>
<evidence type="ECO:0000313" key="4">
    <source>
        <dbReference type="Proteomes" id="UP000231279"/>
    </source>
</evidence>
<keyword evidence="4" id="KW-1185">Reference proteome</keyword>
<name>A0A2G9H1V8_9LAMI</name>
<dbReference type="EMBL" id="NKXS01002928">
    <property type="protein sequence ID" value="PIN11483.1"/>
    <property type="molecule type" value="Genomic_DNA"/>
</dbReference>
<dbReference type="PANTHER" id="PTHR31672">
    <property type="entry name" value="BNACNNG10540D PROTEIN"/>
    <property type="match status" value="1"/>
</dbReference>
<dbReference type="InterPro" id="IPR036047">
    <property type="entry name" value="F-box-like_dom_sf"/>
</dbReference>
<dbReference type="PANTHER" id="PTHR31672:SF13">
    <property type="entry name" value="F-BOX PROTEIN CPR30-LIKE"/>
    <property type="match status" value="1"/>
</dbReference>
<keyword evidence="1" id="KW-1133">Transmembrane helix</keyword>